<feature type="active site" description="Nucleophile" evidence="2">
    <location>
        <position position="65"/>
    </location>
</feature>
<dbReference type="PANTHER" id="PTHR24138:SF10">
    <property type="entry name" value="PHOSPHOLIPASE A2"/>
    <property type="match status" value="1"/>
</dbReference>
<gene>
    <name evidence="4" type="ORF">PQO05_07250</name>
</gene>
<dbReference type="SUPFAM" id="SSF52151">
    <property type="entry name" value="FabD/lysophospholipase-like"/>
    <property type="match status" value="1"/>
</dbReference>
<proteinExistence type="predicted"/>
<sequence>MATKTLTPAQKTAYKNLNIDPKNRIIVSLDGGGIRGILTLQLLKKIEEIAGIPLNQFCDLFAGTSTGGIIAGLLASGHTAVEIEKLYIQLVSKVFLKRGFLGNRFLNPPAYDKKNYREALKLVLGDDTLKDVCIKNDVDVFITSKDLTDNEETYFTCFNTTEVKGTYQDALLRTVLEATMSAPTYFSPLERFVDGGTTTYNNPSLAAIMEAVNYDGTGKYSLPNITMFSLGTGKLVKSVQPQQAAHPDGPDVYFWLNYVMDESSQDASTMQVDLFRAGIIKLDYRRFQISFDTAAIQKLPNLDISALHFTNADSLHSLTDDDLNVQMDDVSKFDLMKAIGEAMTEYIMDDCKFQRDLNKTPSLRDELVTAFNSVGTIKANVTNAGWIDGQPSS</sequence>
<organism evidence="4 5">
    <name type="scientific">Mucilaginibacter jinjuensis</name>
    <dbReference type="NCBI Taxonomy" id="1176721"/>
    <lineage>
        <taxon>Bacteria</taxon>
        <taxon>Pseudomonadati</taxon>
        <taxon>Bacteroidota</taxon>
        <taxon>Sphingobacteriia</taxon>
        <taxon>Sphingobacteriales</taxon>
        <taxon>Sphingobacteriaceae</taxon>
        <taxon>Mucilaginibacter</taxon>
    </lineage>
</organism>
<dbReference type="PROSITE" id="PS51635">
    <property type="entry name" value="PNPLA"/>
    <property type="match status" value="1"/>
</dbReference>
<dbReference type="RefSeq" id="WP_273632037.1">
    <property type="nucleotide sequence ID" value="NZ_CP117167.1"/>
</dbReference>
<dbReference type="Proteomes" id="UP001216139">
    <property type="component" value="Chromosome"/>
</dbReference>
<reference evidence="4 5" key="1">
    <citation type="submission" date="2023-02" db="EMBL/GenBank/DDBJ databases">
        <title>Genome sequence of Mucilaginibacter jinjuensis strain KACC 16571.</title>
        <authorList>
            <person name="Kim S."/>
            <person name="Heo J."/>
            <person name="Kwon S.-W."/>
        </authorList>
    </citation>
    <scope>NUCLEOTIDE SEQUENCE [LARGE SCALE GENOMIC DNA]</scope>
    <source>
        <strain evidence="4 5">KACC 16571</strain>
    </source>
</reference>
<dbReference type="InterPro" id="IPR016035">
    <property type="entry name" value="Acyl_Trfase/lysoPLipase"/>
</dbReference>
<evidence type="ECO:0000313" key="5">
    <source>
        <dbReference type="Proteomes" id="UP001216139"/>
    </source>
</evidence>
<dbReference type="EMBL" id="CP117167">
    <property type="protein sequence ID" value="WCT13730.1"/>
    <property type="molecule type" value="Genomic_DNA"/>
</dbReference>
<evidence type="ECO:0000256" key="1">
    <source>
        <dbReference type="ARBA" id="ARBA00023098"/>
    </source>
</evidence>
<feature type="active site" description="Proton acceptor" evidence="2">
    <location>
        <position position="194"/>
    </location>
</feature>
<name>A0ABY7TB36_9SPHI</name>
<keyword evidence="5" id="KW-1185">Reference proteome</keyword>
<evidence type="ECO:0000256" key="2">
    <source>
        <dbReference type="PROSITE-ProRule" id="PRU01161"/>
    </source>
</evidence>
<accession>A0ABY7TB36</accession>
<dbReference type="InterPro" id="IPR002641">
    <property type="entry name" value="PNPLA_dom"/>
</dbReference>
<feature type="short sequence motif" description="DGA/G" evidence="2">
    <location>
        <begin position="194"/>
        <end position="196"/>
    </location>
</feature>
<keyword evidence="2" id="KW-0378">Hydrolase</keyword>
<feature type="domain" description="PNPLA" evidence="3">
    <location>
        <begin position="27"/>
        <end position="208"/>
    </location>
</feature>
<dbReference type="Pfam" id="PF01734">
    <property type="entry name" value="Patatin"/>
    <property type="match status" value="1"/>
</dbReference>
<evidence type="ECO:0000313" key="4">
    <source>
        <dbReference type="EMBL" id="WCT13730.1"/>
    </source>
</evidence>
<protein>
    <submittedName>
        <fullName evidence="4">Patatin-like phospholipase family protein</fullName>
    </submittedName>
</protein>
<evidence type="ECO:0000259" key="3">
    <source>
        <dbReference type="PROSITE" id="PS51635"/>
    </source>
</evidence>
<dbReference type="CDD" id="cd07199">
    <property type="entry name" value="Pat17_PNPLA8_PNPLA9_like"/>
    <property type="match status" value="1"/>
</dbReference>
<dbReference type="Gene3D" id="3.40.1090.10">
    <property type="entry name" value="Cytosolic phospholipase A2 catalytic domain"/>
    <property type="match status" value="1"/>
</dbReference>
<keyword evidence="1 2" id="KW-0443">Lipid metabolism</keyword>
<dbReference type="InterPro" id="IPR047156">
    <property type="entry name" value="Teg/CotR/CapV-like"/>
</dbReference>
<dbReference type="PANTHER" id="PTHR24138">
    <property type="entry name" value="INTRACELLLAR PHOSPHOLIPASE A FAMILY"/>
    <property type="match status" value="1"/>
</dbReference>
<feature type="short sequence motif" description="GXGXXG" evidence="2">
    <location>
        <begin position="31"/>
        <end position="36"/>
    </location>
</feature>
<feature type="short sequence motif" description="GXSXG" evidence="2">
    <location>
        <begin position="63"/>
        <end position="67"/>
    </location>
</feature>
<keyword evidence="2" id="KW-0442">Lipid degradation</keyword>